<evidence type="ECO:0000256" key="1">
    <source>
        <dbReference type="SAM" id="MobiDB-lite"/>
    </source>
</evidence>
<feature type="region of interest" description="Disordered" evidence="1">
    <location>
        <begin position="129"/>
        <end position="291"/>
    </location>
</feature>
<feature type="compositionally biased region" description="Basic and acidic residues" evidence="1">
    <location>
        <begin position="191"/>
        <end position="208"/>
    </location>
</feature>
<evidence type="ECO:0000256" key="2">
    <source>
        <dbReference type="SAM" id="SignalP"/>
    </source>
</evidence>
<protein>
    <submittedName>
        <fullName evidence="3">Uncharacterized protein</fullName>
    </submittedName>
</protein>
<feature type="signal peptide" evidence="2">
    <location>
        <begin position="1"/>
        <end position="20"/>
    </location>
</feature>
<gene>
    <name evidence="3" type="ORF">PSTG_09841</name>
</gene>
<organism evidence="3 4">
    <name type="scientific">Puccinia striiformis f. sp. tritici PST-78</name>
    <dbReference type="NCBI Taxonomy" id="1165861"/>
    <lineage>
        <taxon>Eukaryota</taxon>
        <taxon>Fungi</taxon>
        <taxon>Dikarya</taxon>
        <taxon>Basidiomycota</taxon>
        <taxon>Pucciniomycotina</taxon>
        <taxon>Pucciniomycetes</taxon>
        <taxon>Pucciniales</taxon>
        <taxon>Pucciniaceae</taxon>
        <taxon>Puccinia</taxon>
    </lineage>
</organism>
<accession>A0A0L0VC20</accession>
<evidence type="ECO:0000313" key="4">
    <source>
        <dbReference type="Proteomes" id="UP000054564"/>
    </source>
</evidence>
<feature type="compositionally biased region" description="Polar residues" evidence="1">
    <location>
        <begin position="251"/>
        <end position="267"/>
    </location>
</feature>
<feature type="chain" id="PRO_5005549758" evidence="2">
    <location>
        <begin position="21"/>
        <end position="291"/>
    </location>
</feature>
<keyword evidence="2" id="KW-0732">Signal</keyword>
<proteinExistence type="predicted"/>
<keyword evidence="4" id="KW-1185">Reference proteome</keyword>
<feature type="compositionally biased region" description="Basic residues" evidence="1">
    <location>
        <begin position="273"/>
        <end position="285"/>
    </location>
</feature>
<dbReference type="AlphaFoldDB" id="A0A0L0VC20"/>
<dbReference type="Proteomes" id="UP000054564">
    <property type="component" value="Unassembled WGS sequence"/>
</dbReference>
<sequence>MPAALRHFLLLCAVMSSCKAVGNLPFNDAFHEIYNWEIPSSDLGDIYSSSVTDQPVYLDYAFSAPSIATNQEAQARALTASRGLVRTLPEKFEPGPSNILHGSRDNVKIVHQTSGQADVPMIGVDVISPSTPGNQPAIPKRPTGVASQSAEREGQKDVLNLTPEVVRLQPKKIKLGRGPVNPLVTNAAEAVPERDPTSKTGETSKEADGWAWSLTGTGLSQAIDRTRPQSESHEGALTDRSAGSDYVITQGADSDSSRDTNQYSQSRPVAKSRPPRRPIKRRTRLLKSLLA</sequence>
<dbReference type="EMBL" id="AJIL01000076">
    <property type="protein sequence ID" value="KNE96857.1"/>
    <property type="molecule type" value="Genomic_DNA"/>
</dbReference>
<name>A0A0L0VC20_9BASI</name>
<evidence type="ECO:0000313" key="3">
    <source>
        <dbReference type="EMBL" id="KNE96857.1"/>
    </source>
</evidence>
<feature type="compositionally biased region" description="Basic and acidic residues" evidence="1">
    <location>
        <begin position="224"/>
        <end position="237"/>
    </location>
</feature>
<comment type="caution">
    <text evidence="3">The sequence shown here is derived from an EMBL/GenBank/DDBJ whole genome shotgun (WGS) entry which is preliminary data.</text>
</comment>
<dbReference type="PROSITE" id="PS51257">
    <property type="entry name" value="PROKAR_LIPOPROTEIN"/>
    <property type="match status" value="1"/>
</dbReference>
<reference evidence="4" key="1">
    <citation type="submission" date="2014-03" db="EMBL/GenBank/DDBJ databases">
        <title>The Genome Sequence of Puccinia striiformis f. sp. tritici PST-78.</title>
        <authorList>
            <consortium name="The Broad Institute Genome Sequencing Platform"/>
            <person name="Cuomo C."/>
            <person name="Hulbert S."/>
            <person name="Chen X."/>
            <person name="Walker B."/>
            <person name="Young S.K."/>
            <person name="Zeng Q."/>
            <person name="Gargeya S."/>
            <person name="Fitzgerald M."/>
            <person name="Haas B."/>
            <person name="Abouelleil A."/>
            <person name="Alvarado L."/>
            <person name="Arachchi H.M."/>
            <person name="Berlin A.M."/>
            <person name="Chapman S.B."/>
            <person name="Goldberg J."/>
            <person name="Griggs A."/>
            <person name="Gujja S."/>
            <person name="Hansen M."/>
            <person name="Howarth C."/>
            <person name="Imamovic A."/>
            <person name="Larimer J."/>
            <person name="McCowan C."/>
            <person name="Montmayeur A."/>
            <person name="Murphy C."/>
            <person name="Neiman D."/>
            <person name="Pearson M."/>
            <person name="Priest M."/>
            <person name="Roberts A."/>
            <person name="Saif S."/>
            <person name="Shea T."/>
            <person name="Sisk P."/>
            <person name="Sykes S."/>
            <person name="Wortman J."/>
            <person name="Nusbaum C."/>
            <person name="Birren B."/>
        </authorList>
    </citation>
    <scope>NUCLEOTIDE SEQUENCE [LARGE SCALE GENOMIC DNA]</scope>
    <source>
        <strain evidence="4">race PST-78</strain>
    </source>
</reference>